<organism evidence="6 7">
    <name type="scientific">Chromohalobacter canadensis</name>
    <dbReference type="NCBI Taxonomy" id="141389"/>
    <lineage>
        <taxon>Bacteria</taxon>
        <taxon>Pseudomonadati</taxon>
        <taxon>Pseudomonadota</taxon>
        <taxon>Gammaproteobacteria</taxon>
        <taxon>Oceanospirillales</taxon>
        <taxon>Halomonadaceae</taxon>
        <taxon>Chromohalobacter</taxon>
    </lineage>
</organism>
<evidence type="ECO:0000313" key="7">
    <source>
        <dbReference type="Proteomes" id="UP000219023"/>
    </source>
</evidence>
<reference evidence="6 7" key="1">
    <citation type="submission" date="2017-08" db="EMBL/GenBank/DDBJ databases">
        <authorList>
            <person name="de Groot N.N."/>
        </authorList>
    </citation>
    <scope>NUCLEOTIDE SEQUENCE [LARGE SCALE GENOMIC DNA]</scope>
    <source>
        <strain evidence="6 7">USBA 855</strain>
    </source>
</reference>
<dbReference type="InterPro" id="IPR000847">
    <property type="entry name" value="LysR_HTH_N"/>
</dbReference>
<dbReference type="Pfam" id="PF00126">
    <property type="entry name" value="HTH_1"/>
    <property type="match status" value="1"/>
</dbReference>
<comment type="similarity">
    <text evidence="1">Belongs to the LysR transcriptional regulatory family.</text>
</comment>
<dbReference type="PROSITE" id="PS50931">
    <property type="entry name" value="HTH_LYSR"/>
    <property type="match status" value="1"/>
</dbReference>
<dbReference type="AlphaFoldDB" id="A0A285VKC1"/>
<dbReference type="InterPro" id="IPR036388">
    <property type="entry name" value="WH-like_DNA-bd_sf"/>
</dbReference>
<dbReference type="CDD" id="cd08422">
    <property type="entry name" value="PBP2_CrgA_like"/>
    <property type="match status" value="1"/>
</dbReference>
<dbReference type="Proteomes" id="UP000219023">
    <property type="component" value="Unassembled WGS sequence"/>
</dbReference>
<dbReference type="PANTHER" id="PTHR30537:SF68">
    <property type="entry name" value="TRANSCRIPTIONAL REGULATOR-RELATED"/>
    <property type="match status" value="1"/>
</dbReference>
<dbReference type="GO" id="GO:0043565">
    <property type="term" value="F:sequence-specific DNA binding"/>
    <property type="evidence" value="ECO:0007669"/>
    <property type="project" value="TreeGrafter"/>
</dbReference>
<gene>
    <name evidence="6" type="ORF">SAMN05421509_1043</name>
</gene>
<evidence type="ECO:0000256" key="3">
    <source>
        <dbReference type="ARBA" id="ARBA00023125"/>
    </source>
</evidence>
<dbReference type="GO" id="GO:0003700">
    <property type="term" value="F:DNA-binding transcription factor activity"/>
    <property type="evidence" value="ECO:0007669"/>
    <property type="project" value="InterPro"/>
</dbReference>
<dbReference type="GO" id="GO:0006351">
    <property type="term" value="P:DNA-templated transcription"/>
    <property type="evidence" value="ECO:0007669"/>
    <property type="project" value="TreeGrafter"/>
</dbReference>
<keyword evidence="3" id="KW-0238">DNA-binding</keyword>
<protein>
    <submittedName>
        <fullName evidence="6">Transcriptional regulator, LysR family</fullName>
    </submittedName>
</protein>
<dbReference type="InterPro" id="IPR058163">
    <property type="entry name" value="LysR-type_TF_proteobact-type"/>
</dbReference>
<proteinExistence type="inferred from homology"/>
<dbReference type="Gene3D" id="1.10.10.10">
    <property type="entry name" value="Winged helix-like DNA-binding domain superfamily/Winged helix DNA-binding domain"/>
    <property type="match status" value="1"/>
</dbReference>
<dbReference type="SUPFAM" id="SSF53850">
    <property type="entry name" value="Periplasmic binding protein-like II"/>
    <property type="match status" value="1"/>
</dbReference>
<sequence>MNLDYLKVFVAIAKQGSILAASKALDTPKSTVARHLDQLENQLSHQLVMRNTRHLRLTAEGQRLYHLSASIIGDLEEVEHEMKDQHGSLSGRITVAIPSEFGVKWLDESIATFVADHPDIAIDCITSMAPLDPVRRDVDVSICYHRGKLSDSGMVVRPLVSMRSAVVAAPSVIAEHGLPASVQELSQLPCISTLTALQANPWHFLDAEDRTIALDVPTRYRVDSSLMLIAGARAGIGFAIIPYEFCKDSIEAGELIELALDLKPAPLEIVAIHPNRQSISTRTRAFVDIVEQQLRARQDL</sequence>
<feature type="domain" description="HTH lysR-type" evidence="5">
    <location>
        <begin position="1"/>
        <end position="58"/>
    </location>
</feature>
<evidence type="ECO:0000256" key="2">
    <source>
        <dbReference type="ARBA" id="ARBA00023015"/>
    </source>
</evidence>
<dbReference type="InterPro" id="IPR036390">
    <property type="entry name" value="WH_DNA-bd_sf"/>
</dbReference>
<dbReference type="FunFam" id="1.10.10.10:FF:000001">
    <property type="entry name" value="LysR family transcriptional regulator"/>
    <property type="match status" value="1"/>
</dbReference>
<dbReference type="Pfam" id="PF03466">
    <property type="entry name" value="LysR_substrate"/>
    <property type="match status" value="1"/>
</dbReference>
<accession>A0A285VKC1</accession>
<dbReference type="EMBL" id="OBQJ01000004">
    <property type="protein sequence ID" value="SOC54554.1"/>
    <property type="molecule type" value="Genomic_DNA"/>
</dbReference>
<dbReference type="InterPro" id="IPR005119">
    <property type="entry name" value="LysR_subst-bd"/>
</dbReference>
<evidence type="ECO:0000256" key="4">
    <source>
        <dbReference type="ARBA" id="ARBA00023163"/>
    </source>
</evidence>
<dbReference type="RefSeq" id="WP_097022565.1">
    <property type="nucleotide sequence ID" value="NZ_OBQJ01000004.1"/>
</dbReference>
<evidence type="ECO:0000313" key="6">
    <source>
        <dbReference type="EMBL" id="SOC54554.1"/>
    </source>
</evidence>
<dbReference type="SUPFAM" id="SSF46785">
    <property type="entry name" value="Winged helix' DNA-binding domain"/>
    <property type="match status" value="1"/>
</dbReference>
<keyword evidence="4" id="KW-0804">Transcription</keyword>
<keyword evidence="2" id="KW-0805">Transcription regulation</keyword>
<name>A0A285VKC1_9GAMM</name>
<dbReference type="PANTHER" id="PTHR30537">
    <property type="entry name" value="HTH-TYPE TRANSCRIPTIONAL REGULATOR"/>
    <property type="match status" value="1"/>
</dbReference>
<evidence type="ECO:0000256" key="1">
    <source>
        <dbReference type="ARBA" id="ARBA00009437"/>
    </source>
</evidence>
<evidence type="ECO:0000259" key="5">
    <source>
        <dbReference type="PROSITE" id="PS50931"/>
    </source>
</evidence>
<dbReference type="Gene3D" id="3.40.190.290">
    <property type="match status" value="1"/>
</dbReference>
<dbReference type="OrthoDB" id="9815676at2"/>